<comment type="caution">
    <text evidence="2">The sequence shown here is derived from an EMBL/GenBank/DDBJ whole genome shotgun (WGS) entry which is preliminary data.</text>
</comment>
<name>A0A9W6U2E9_9STRA</name>
<evidence type="ECO:0000313" key="2">
    <source>
        <dbReference type="EMBL" id="GMF23893.1"/>
    </source>
</evidence>
<sequence length="267" mass="29415">MATAFKSKSRSAWEEAKKLRDDPVLGELERASQEAKRKLSSSGGSSLSSSVGPDDSQSFRQRSQQSWRKQHHELVEEAAHIGERKASSHGKENSETSLAKKLLRRGYGLGPSQVKADSAQAGVATGGFAGAAKDEGSSIPHDPKAAFKDRLVKFYTKYNPSKLGGVDRTLETYSGREEELFQKLHDLYVADAGLSLQERKKKFITKETDPTVYMDISIAGAPAGRIVMRLLKDEIPLASENFRCLCTGEKVYTLLSGVWEQITIDYV</sequence>
<dbReference type="SUPFAM" id="SSF50891">
    <property type="entry name" value="Cyclophilin-like"/>
    <property type="match status" value="1"/>
</dbReference>
<proteinExistence type="predicted"/>
<accession>A0A9W6U2E9</accession>
<dbReference type="Gene3D" id="2.40.100.10">
    <property type="entry name" value="Cyclophilin-like"/>
    <property type="match status" value="1"/>
</dbReference>
<feature type="region of interest" description="Disordered" evidence="1">
    <location>
        <begin position="1"/>
        <end position="72"/>
    </location>
</feature>
<protein>
    <submittedName>
        <fullName evidence="2">Unnamed protein product</fullName>
    </submittedName>
</protein>
<dbReference type="InterPro" id="IPR029000">
    <property type="entry name" value="Cyclophilin-like_dom_sf"/>
</dbReference>
<evidence type="ECO:0000313" key="3">
    <source>
        <dbReference type="Proteomes" id="UP001165083"/>
    </source>
</evidence>
<keyword evidence="3" id="KW-1185">Reference proteome</keyword>
<dbReference type="EMBL" id="BSXW01000494">
    <property type="protein sequence ID" value="GMF23893.1"/>
    <property type="molecule type" value="Genomic_DNA"/>
</dbReference>
<dbReference type="Proteomes" id="UP001165083">
    <property type="component" value="Unassembled WGS sequence"/>
</dbReference>
<feature type="compositionally biased region" description="Low complexity" evidence="1">
    <location>
        <begin position="40"/>
        <end position="66"/>
    </location>
</feature>
<feature type="compositionally biased region" description="Basic and acidic residues" evidence="1">
    <location>
        <begin position="11"/>
        <end position="37"/>
    </location>
</feature>
<dbReference type="AlphaFoldDB" id="A0A9W6U2E9"/>
<evidence type="ECO:0000256" key="1">
    <source>
        <dbReference type="SAM" id="MobiDB-lite"/>
    </source>
</evidence>
<dbReference type="OrthoDB" id="72180at2759"/>
<gene>
    <name evidence="2" type="ORF">Plil01_000971600</name>
</gene>
<reference evidence="2" key="1">
    <citation type="submission" date="2023-04" db="EMBL/GenBank/DDBJ databases">
        <title>Phytophthora lilii NBRC 32176.</title>
        <authorList>
            <person name="Ichikawa N."/>
            <person name="Sato H."/>
            <person name="Tonouchi N."/>
        </authorList>
    </citation>
    <scope>NUCLEOTIDE SEQUENCE</scope>
    <source>
        <strain evidence="2">NBRC 32176</strain>
    </source>
</reference>
<organism evidence="2 3">
    <name type="scientific">Phytophthora lilii</name>
    <dbReference type="NCBI Taxonomy" id="2077276"/>
    <lineage>
        <taxon>Eukaryota</taxon>
        <taxon>Sar</taxon>
        <taxon>Stramenopiles</taxon>
        <taxon>Oomycota</taxon>
        <taxon>Peronosporomycetes</taxon>
        <taxon>Peronosporales</taxon>
        <taxon>Peronosporaceae</taxon>
        <taxon>Phytophthora</taxon>
    </lineage>
</organism>